<dbReference type="PANTHER" id="PTHR45868">
    <property type="entry name" value="HEAVY METAL-ASSOCIATED ISOPRENYLATED PLANT PROTEIN 33-RELATED"/>
    <property type="match status" value="1"/>
</dbReference>
<dbReference type="SUPFAM" id="SSF55008">
    <property type="entry name" value="HMA, heavy metal-associated domain"/>
    <property type="match status" value="1"/>
</dbReference>
<evidence type="ECO:0000259" key="7">
    <source>
        <dbReference type="PROSITE" id="PS50846"/>
    </source>
</evidence>
<organism evidence="8 9">
    <name type="scientific">Erythroxylum novogranatense</name>
    <dbReference type="NCBI Taxonomy" id="1862640"/>
    <lineage>
        <taxon>Eukaryota</taxon>
        <taxon>Viridiplantae</taxon>
        <taxon>Streptophyta</taxon>
        <taxon>Embryophyta</taxon>
        <taxon>Tracheophyta</taxon>
        <taxon>Spermatophyta</taxon>
        <taxon>Magnoliopsida</taxon>
        <taxon>eudicotyledons</taxon>
        <taxon>Gunneridae</taxon>
        <taxon>Pentapetalae</taxon>
        <taxon>rosids</taxon>
        <taxon>fabids</taxon>
        <taxon>Malpighiales</taxon>
        <taxon>Erythroxylaceae</taxon>
        <taxon>Erythroxylum</taxon>
    </lineage>
</organism>
<dbReference type="Gene3D" id="3.30.70.100">
    <property type="match status" value="1"/>
</dbReference>
<name>A0AAV8TUR7_9ROSI</name>
<protein>
    <recommendedName>
        <fullName evidence="7">HMA domain-containing protein</fullName>
    </recommendedName>
</protein>
<evidence type="ECO:0000256" key="2">
    <source>
        <dbReference type="ARBA" id="ARBA00022723"/>
    </source>
</evidence>
<dbReference type="InterPro" id="IPR006121">
    <property type="entry name" value="HMA_dom"/>
</dbReference>
<reference evidence="8 9" key="1">
    <citation type="submission" date="2021-09" db="EMBL/GenBank/DDBJ databases">
        <title>Genomic insights and catalytic innovation underlie evolution of tropane alkaloids biosynthesis.</title>
        <authorList>
            <person name="Wang Y.-J."/>
            <person name="Tian T."/>
            <person name="Huang J.-P."/>
            <person name="Huang S.-X."/>
        </authorList>
    </citation>
    <scope>NUCLEOTIDE SEQUENCE [LARGE SCALE GENOMIC DNA]</scope>
    <source>
        <strain evidence="8">KIB-2018</strain>
        <tissue evidence="8">Leaf</tissue>
    </source>
</reference>
<keyword evidence="9" id="KW-1185">Reference proteome</keyword>
<dbReference type="Pfam" id="PF00403">
    <property type="entry name" value="HMA"/>
    <property type="match status" value="1"/>
</dbReference>
<evidence type="ECO:0000256" key="3">
    <source>
        <dbReference type="ARBA" id="ARBA00023288"/>
    </source>
</evidence>
<evidence type="ECO:0000256" key="1">
    <source>
        <dbReference type="ARBA" id="ARBA00022481"/>
    </source>
</evidence>
<comment type="similarity">
    <text evidence="5">Belongs to the HIPP family.</text>
</comment>
<keyword evidence="4" id="KW-0636">Prenylation</keyword>
<evidence type="ECO:0000313" key="9">
    <source>
        <dbReference type="Proteomes" id="UP001159364"/>
    </source>
</evidence>
<gene>
    <name evidence="8" type="ORF">K2173_021327</name>
</gene>
<keyword evidence="1" id="KW-0488">Methylation</keyword>
<dbReference type="Proteomes" id="UP001159364">
    <property type="component" value="Linkage Group LG03"/>
</dbReference>
<dbReference type="GO" id="GO:0046872">
    <property type="term" value="F:metal ion binding"/>
    <property type="evidence" value="ECO:0007669"/>
    <property type="project" value="UniProtKB-KW"/>
</dbReference>
<sequence length="143" mass="15756">MVQRTVLKVDISCLKCKTKVLKAISAVEGVDKIEVDETKGTVTVTGKADPYDIIVRTRKAGKYAEVVSVGPPPPPPKPETQKKPDEKNPEEKKPAAGEKKAQQSQEKNKTPLVHDPHTCPQCQRIVVIPMSRYDEPNPSCTIM</sequence>
<keyword evidence="2" id="KW-0479">Metal-binding</keyword>
<dbReference type="AlphaFoldDB" id="A0AAV8TUR7"/>
<feature type="domain" description="HMA" evidence="7">
    <location>
        <begin position="2"/>
        <end position="65"/>
    </location>
</feature>
<dbReference type="InterPro" id="IPR036163">
    <property type="entry name" value="HMA_dom_sf"/>
</dbReference>
<evidence type="ECO:0000256" key="6">
    <source>
        <dbReference type="SAM" id="MobiDB-lite"/>
    </source>
</evidence>
<accession>A0AAV8TUR7</accession>
<evidence type="ECO:0000256" key="5">
    <source>
        <dbReference type="ARBA" id="ARBA00024045"/>
    </source>
</evidence>
<feature type="region of interest" description="Disordered" evidence="6">
    <location>
        <begin position="64"/>
        <end position="117"/>
    </location>
</feature>
<dbReference type="PROSITE" id="PS50846">
    <property type="entry name" value="HMA_2"/>
    <property type="match status" value="1"/>
</dbReference>
<proteinExistence type="inferred from homology"/>
<feature type="compositionally biased region" description="Basic and acidic residues" evidence="6">
    <location>
        <begin position="79"/>
        <end position="117"/>
    </location>
</feature>
<evidence type="ECO:0000256" key="4">
    <source>
        <dbReference type="ARBA" id="ARBA00023289"/>
    </source>
</evidence>
<dbReference type="CDD" id="cd00371">
    <property type="entry name" value="HMA"/>
    <property type="match status" value="1"/>
</dbReference>
<dbReference type="EMBL" id="JAIWQS010000003">
    <property type="protein sequence ID" value="KAJ8770680.1"/>
    <property type="molecule type" value="Genomic_DNA"/>
</dbReference>
<keyword evidence="3" id="KW-0449">Lipoprotein</keyword>
<comment type="caution">
    <text evidence="8">The sequence shown here is derived from an EMBL/GenBank/DDBJ whole genome shotgun (WGS) entry which is preliminary data.</text>
</comment>
<dbReference type="PANTHER" id="PTHR45868:SF80">
    <property type="entry name" value="F15K9.8-RELATED"/>
    <property type="match status" value="1"/>
</dbReference>
<evidence type="ECO:0000313" key="8">
    <source>
        <dbReference type="EMBL" id="KAJ8770680.1"/>
    </source>
</evidence>